<sequence>MHHALLIHEILEIILQYFTLQDEDFKERYKYWRLRLYRRTLAYLARTCKALSDPALDVLWARQSSLMPVLKLLPQFQMIGNGYYDIVSPIEPEQWDRFMSYAARIRIFTFTADGRLLPSVYERVFRKVTRPHVFPSLQRMIWSRDCPLNEDALLGFVSPSLRIADIQASAFPRTDNHIKWTTGEDSEKRVLDLLFNSLLTVSMQLQCLKVGVTLTPNIESSIAQFTSIETLDLSTAGSWRNVDTFYALGRMPNLIELRINTTNIPFDDSTPPSLLFNFLKSLSLTGSPATIEATLAVVSSTTLGVLQLATVHTFCVGEWKTCLSMLPRHIVKSLTEFRLECVRGLTNLSDIPTPAIDIVSPMMAATDLRKVSFELEGPLRASDADITQMISAWPHLREFHLWFHRSGDGPTLQSLTSCAAIGQGLEVLKYPMNARNGLAASAPEKPCPSLKWLEFMGNTPTVQEEQYNEEVGKLVHRIFPNLQQLDVYSRHYEEDSMWAIVKRNIPSLRIKTNR</sequence>
<evidence type="ECO:0008006" key="3">
    <source>
        <dbReference type="Google" id="ProtNLM"/>
    </source>
</evidence>
<keyword evidence="2" id="KW-1185">Reference proteome</keyword>
<reference evidence="1" key="1">
    <citation type="journal article" date="2021" name="New Phytol.">
        <title>Evolutionary innovations through gain and loss of genes in the ectomycorrhizal Boletales.</title>
        <authorList>
            <person name="Wu G."/>
            <person name="Miyauchi S."/>
            <person name="Morin E."/>
            <person name="Kuo A."/>
            <person name="Drula E."/>
            <person name="Varga T."/>
            <person name="Kohler A."/>
            <person name="Feng B."/>
            <person name="Cao Y."/>
            <person name="Lipzen A."/>
            <person name="Daum C."/>
            <person name="Hundley H."/>
            <person name="Pangilinan J."/>
            <person name="Johnson J."/>
            <person name="Barry K."/>
            <person name="LaButti K."/>
            <person name="Ng V."/>
            <person name="Ahrendt S."/>
            <person name="Min B."/>
            <person name="Choi I.G."/>
            <person name="Park H."/>
            <person name="Plett J.M."/>
            <person name="Magnuson J."/>
            <person name="Spatafora J.W."/>
            <person name="Nagy L.G."/>
            <person name="Henrissat B."/>
            <person name="Grigoriev I.V."/>
            <person name="Yang Z.L."/>
            <person name="Xu J."/>
            <person name="Martin F.M."/>
        </authorList>
    </citation>
    <scope>NUCLEOTIDE SEQUENCE</scope>
    <source>
        <strain evidence="1">KKN 215</strain>
    </source>
</reference>
<evidence type="ECO:0000313" key="2">
    <source>
        <dbReference type="Proteomes" id="UP000813824"/>
    </source>
</evidence>
<dbReference type="Proteomes" id="UP000813824">
    <property type="component" value="Unassembled WGS sequence"/>
</dbReference>
<protein>
    <recommendedName>
        <fullName evidence="3">F-box domain-containing protein</fullName>
    </recommendedName>
</protein>
<dbReference type="AlphaFoldDB" id="A0A8K0XRI2"/>
<dbReference type="SUPFAM" id="SSF52047">
    <property type="entry name" value="RNI-like"/>
    <property type="match status" value="1"/>
</dbReference>
<evidence type="ECO:0000313" key="1">
    <source>
        <dbReference type="EMBL" id="KAH8102468.1"/>
    </source>
</evidence>
<dbReference type="Gene3D" id="3.80.10.10">
    <property type="entry name" value="Ribonuclease Inhibitor"/>
    <property type="match status" value="1"/>
</dbReference>
<accession>A0A8K0XRI2</accession>
<name>A0A8K0XRI2_9AGAR</name>
<gene>
    <name evidence="1" type="ORF">BXZ70DRAFT_1006388</name>
</gene>
<dbReference type="EMBL" id="JAEVFJ010000009">
    <property type="protein sequence ID" value="KAH8102468.1"/>
    <property type="molecule type" value="Genomic_DNA"/>
</dbReference>
<organism evidence="1 2">
    <name type="scientific">Cristinia sonorae</name>
    <dbReference type="NCBI Taxonomy" id="1940300"/>
    <lineage>
        <taxon>Eukaryota</taxon>
        <taxon>Fungi</taxon>
        <taxon>Dikarya</taxon>
        <taxon>Basidiomycota</taxon>
        <taxon>Agaricomycotina</taxon>
        <taxon>Agaricomycetes</taxon>
        <taxon>Agaricomycetidae</taxon>
        <taxon>Agaricales</taxon>
        <taxon>Pleurotineae</taxon>
        <taxon>Stephanosporaceae</taxon>
        <taxon>Cristinia</taxon>
    </lineage>
</organism>
<comment type="caution">
    <text evidence="1">The sequence shown here is derived from an EMBL/GenBank/DDBJ whole genome shotgun (WGS) entry which is preliminary data.</text>
</comment>
<dbReference type="OrthoDB" id="2631350at2759"/>
<proteinExistence type="predicted"/>
<dbReference type="InterPro" id="IPR032675">
    <property type="entry name" value="LRR_dom_sf"/>
</dbReference>